<dbReference type="OrthoDB" id="8894809at2"/>
<reference evidence="1 2" key="1">
    <citation type="submission" date="2019-11" db="EMBL/GenBank/DDBJ databases">
        <title>Caenimonas koreensis gen. nov., sp. nov., isolated from activated sludge.</title>
        <authorList>
            <person name="Seung H.R."/>
        </authorList>
    </citation>
    <scope>NUCLEOTIDE SEQUENCE [LARGE SCALE GENOMIC DNA]</scope>
    <source>
        <strain evidence="1 2">EMB320</strain>
    </source>
</reference>
<protein>
    <submittedName>
        <fullName evidence="1">Uncharacterized protein</fullName>
    </submittedName>
</protein>
<sequence length="211" mass="22574">MHAQSSCSSDGVARPAALVERFINADCQGCWSDAKTPAAGKGEVALDWVLPGSRGDDAPLSSVARRDAVQRLAALKQAPPAEAATLRAAVVKQPRSLRVAQGLAFNGYVAASIELKPGTGGPWTAWLALVETVPAGIEGSPVERNLVRNVLQATWNNDQPLSREERMRRIESRSMNLPEGANPQRMRVVGWVEDARGRIVAAAQSRCDATQ</sequence>
<organism evidence="1 2">
    <name type="scientific">Caenimonas koreensis DSM 17982</name>
    <dbReference type="NCBI Taxonomy" id="1121255"/>
    <lineage>
        <taxon>Bacteria</taxon>
        <taxon>Pseudomonadati</taxon>
        <taxon>Pseudomonadota</taxon>
        <taxon>Betaproteobacteria</taxon>
        <taxon>Burkholderiales</taxon>
        <taxon>Comamonadaceae</taxon>
        <taxon>Caenimonas</taxon>
    </lineage>
</organism>
<gene>
    <name evidence="1" type="ORF">GHT07_05225</name>
</gene>
<evidence type="ECO:0000313" key="2">
    <source>
        <dbReference type="Proteomes" id="UP000487350"/>
    </source>
</evidence>
<name>A0A844B5R6_9BURK</name>
<accession>A0A844B5R6</accession>
<keyword evidence="2" id="KW-1185">Reference proteome</keyword>
<proteinExistence type="predicted"/>
<dbReference type="AlphaFoldDB" id="A0A844B5R6"/>
<evidence type="ECO:0000313" key="1">
    <source>
        <dbReference type="EMBL" id="MRD46666.1"/>
    </source>
</evidence>
<comment type="caution">
    <text evidence="1">The sequence shown here is derived from an EMBL/GenBank/DDBJ whole genome shotgun (WGS) entry which is preliminary data.</text>
</comment>
<dbReference type="Proteomes" id="UP000487350">
    <property type="component" value="Unassembled WGS sequence"/>
</dbReference>
<dbReference type="EMBL" id="WJBU01000004">
    <property type="protein sequence ID" value="MRD46666.1"/>
    <property type="molecule type" value="Genomic_DNA"/>
</dbReference>